<evidence type="ECO:0000256" key="1">
    <source>
        <dbReference type="SAM" id="MobiDB-lite"/>
    </source>
</evidence>
<dbReference type="EMBL" id="LHXY01000001">
    <property type="protein sequence ID" value="KXB02531.1"/>
    <property type="molecule type" value="Genomic_DNA"/>
</dbReference>
<feature type="transmembrane region" description="Helical" evidence="2">
    <location>
        <begin position="6"/>
        <end position="23"/>
    </location>
</feature>
<comment type="caution">
    <text evidence="3">The sequence shown here is derived from an EMBL/GenBank/DDBJ whole genome shotgun (WGS) entry which is preliminary data.</text>
</comment>
<accession>A0A133V7V0</accession>
<reference evidence="3 4" key="1">
    <citation type="journal article" date="2016" name="Sci. Rep.">
        <title>Metabolic traits of an uncultured archaeal lineage -MSBL1- from brine pools of the Red Sea.</title>
        <authorList>
            <person name="Mwirichia R."/>
            <person name="Alam I."/>
            <person name="Rashid M."/>
            <person name="Vinu M."/>
            <person name="Ba-Alawi W."/>
            <person name="Anthony Kamau A."/>
            <person name="Kamanda Ngugi D."/>
            <person name="Goker M."/>
            <person name="Klenk H.P."/>
            <person name="Bajic V."/>
            <person name="Stingl U."/>
        </authorList>
    </citation>
    <scope>NUCLEOTIDE SEQUENCE [LARGE SCALE GENOMIC DNA]</scope>
    <source>
        <strain evidence="3">SCGC-AAA261F17</strain>
    </source>
</reference>
<feature type="region of interest" description="Disordered" evidence="1">
    <location>
        <begin position="29"/>
        <end position="64"/>
    </location>
</feature>
<gene>
    <name evidence="3" type="ORF">AKJ44_00170</name>
</gene>
<dbReference type="Proteomes" id="UP000070035">
    <property type="component" value="Unassembled WGS sequence"/>
</dbReference>
<dbReference type="AlphaFoldDB" id="A0A133V7V0"/>
<name>A0A133V7V0_9EURY</name>
<proteinExistence type="predicted"/>
<keyword evidence="2" id="KW-0812">Transmembrane</keyword>
<evidence type="ECO:0000313" key="3">
    <source>
        <dbReference type="EMBL" id="KXB02531.1"/>
    </source>
</evidence>
<keyword evidence="2" id="KW-1133">Transmembrane helix</keyword>
<evidence type="ECO:0000256" key="2">
    <source>
        <dbReference type="SAM" id="Phobius"/>
    </source>
</evidence>
<keyword evidence="2" id="KW-0472">Membrane</keyword>
<keyword evidence="4" id="KW-1185">Reference proteome</keyword>
<evidence type="ECO:0000313" key="4">
    <source>
        <dbReference type="Proteomes" id="UP000070035"/>
    </source>
</evidence>
<organism evidence="3 4">
    <name type="scientific">candidate division MSBL1 archaeon SCGC-AAA261F17</name>
    <dbReference type="NCBI Taxonomy" id="1698274"/>
    <lineage>
        <taxon>Archaea</taxon>
        <taxon>Methanobacteriati</taxon>
        <taxon>Methanobacteriota</taxon>
        <taxon>candidate division MSBL1</taxon>
    </lineage>
</organism>
<feature type="compositionally biased region" description="Basic and acidic residues" evidence="1">
    <location>
        <begin position="42"/>
        <end position="58"/>
    </location>
</feature>
<protein>
    <submittedName>
        <fullName evidence="3">Uncharacterized protein</fullName>
    </submittedName>
</protein>
<sequence length="64" mass="7371">MPIWVFVALAYCIIFVIAAIIRVRSELPSESTKVVGTRHRARPETRGELEEKKFERQAPSELED</sequence>